<dbReference type="EMBL" id="JAMQJY010000001">
    <property type="protein sequence ID" value="MCM2675697.1"/>
    <property type="molecule type" value="Genomic_DNA"/>
</dbReference>
<feature type="domain" description="Flagellin C-terminal" evidence="5">
    <location>
        <begin position="303"/>
        <end position="383"/>
    </location>
</feature>
<name>A0ABT0XIL2_9BACI</name>
<evidence type="ECO:0000259" key="4">
    <source>
        <dbReference type="Pfam" id="PF00669"/>
    </source>
</evidence>
<keyword evidence="7" id="KW-1185">Reference proteome</keyword>
<evidence type="ECO:0000259" key="5">
    <source>
        <dbReference type="Pfam" id="PF00700"/>
    </source>
</evidence>
<gene>
    <name evidence="6" type="primary">flgL</name>
    <name evidence="6" type="ORF">NDM98_09460</name>
</gene>
<evidence type="ECO:0000256" key="1">
    <source>
        <dbReference type="ARBA" id="ARBA00004365"/>
    </source>
</evidence>
<comment type="similarity">
    <text evidence="2">Belongs to the bacterial flagellin family.</text>
</comment>
<dbReference type="Proteomes" id="UP001203665">
    <property type="component" value="Unassembled WGS sequence"/>
</dbReference>
<comment type="subcellular location">
    <subcellularLocation>
        <location evidence="1">Bacterial flagellum</location>
    </subcellularLocation>
</comment>
<sequence>MRVTQQMLSANTMRYINQGYNQLGKLQDQLTTGKRITRVSQDPVIAMKGLQHRQASSEIGQFKRNISEAQNWLDHSEGVLDQGSQILKRISELAVQASNDTYDEGQRENIAKEIGQLKQYMQDLGNSKVDNRYLFNGANTDKAPIMKDAIMEAGVGPLERGAAPEDFTIVYNGQNFRYLEGENGEFTFQDVRQFGENIDEEDRVLLTIRTTEDDGPTVTFTSPEAGGISTNVELSQVATIENRAVSQNTQDVTIEVNKGIKIPVNVQGSDLFSASLFGDITRLEAALKDPNTTGSDLSGYITDIDNHHATFVSERSEVGVRLNRIDMMVTRLEDQDVNLKKMMTNNEDVDIEETIMNLVMAENVNRVALASGARIMQPSLMDFLR</sequence>
<dbReference type="SUPFAM" id="SSF64518">
    <property type="entry name" value="Phase 1 flagellin"/>
    <property type="match status" value="1"/>
</dbReference>
<dbReference type="Gene3D" id="1.20.1330.10">
    <property type="entry name" value="f41 fragment of flagellin, N-terminal domain"/>
    <property type="match status" value="1"/>
</dbReference>
<dbReference type="Pfam" id="PF00700">
    <property type="entry name" value="Flagellin_C"/>
    <property type="match status" value="1"/>
</dbReference>
<reference evidence="6" key="1">
    <citation type="submission" date="2022-06" db="EMBL/GenBank/DDBJ databases">
        <title>Alkalicoccobacillus porphyridii sp. nov., isolated from a marine red alga, Porphyridium purpureum and reclassification of Shouchella plakortidis and Shouchella gibsonii as Alkalicoccobacillus plakortidis comb. nov. and Alkalicoccobacillus gibsonii comb. nov.</title>
        <authorList>
            <person name="Kim K.H."/>
            <person name="Lee J.K."/>
            <person name="Han D.M."/>
            <person name="Baek J.H."/>
            <person name="Jeon C.O."/>
        </authorList>
    </citation>
    <scope>NUCLEOTIDE SEQUENCE</scope>
    <source>
        <strain evidence="6">DSM 19153</strain>
    </source>
</reference>
<feature type="domain" description="Flagellin N-terminal" evidence="4">
    <location>
        <begin position="4"/>
        <end position="140"/>
    </location>
</feature>
<keyword evidence="6" id="KW-0969">Cilium</keyword>
<dbReference type="InterPro" id="IPR001029">
    <property type="entry name" value="Flagellin_N"/>
</dbReference>
<dbReference type="Pfam" id="PF00669">
    <property type="entry name" value="Flagellin_N"/>
    <property type="match status" value="1"/>
</dbReference>
<keyword evidence="6" id="KW-0282">Flagellum</keyword>
<dbReference type="NCBIfam" id="TIGR02550">
    <property type="entry name" value="flagell_flgL"/>
    <property type="match status" value="1"/>
</dbReference>
<keyword evidence="6" id="KW-0966">Cell projection</keyword>
<evidence type="ECO:0000313" key="6">
    <source>
        <dbReference type="EMBL" id="MCM2675697.1"/>
    </source>
</evidence>
<dbReference type="InterPro" id="IPR001492">
    <property type="entry name" value="Flagellin"/>
</dbReference>
<keyword evidence="3" id="KW-0975">Bacterial flagellum</keyword>
<dbReference type="PANTHER" id="PTHR42792">
    <property type="entry name" value="FLAGELLIN"/>
    <property type="match status" value="1"/>
</dbReference>
<evidence type="ECO:0000256" key="2">
    <source>
        <dbReference type="ARBA" id="ARBA00005709"/>
    </source>
</evidence>
<proteinExistence type="inferred from homology"/>
<dbReference type="InterPro" id="IPR013384">
    <property type="entry name" value="Flagell_FlgL"/>
</dbReference>
<evidence type="ECO:0000256" key="3">
    <source>
        <dbReference type="ARBA" id="ARBA00023143"/>
    </source>
</evidence>
<dbReference type="InterPro" id="IPR046358">
    <property type="entry name" value="Flagellin_C"/>
</dbReference>
<comment type="caution">
    <text evidence="6">The sequence shown here is derived from an EMBL/GenBank/DDBJ whole genome shotgun (WGS) entry which is preliminary data.</text>
</comment>
<organism evidence="6 7">
    <name type="scientific">Alkalicoccobacillus plakortidis</name>
    <dbReference type="NCBI Taxonomy" id="444060"/>
    <lineage>
        <taxon>Bacteria</taxon>
        <taxon>Bacillati</taxon>
        <taxon>Bacillota</taxon>
        <taxon>Bacilli</taxon>
        <taxon>Bacillales</taxon>
        <taxon>Bacillaceae</taxon>
        <taxon>Alkalicoccobacillus</taxon>
    </lineage>
</organism>
<evidence type="ECO:0000313" key="7">
    <source>
        <dbReference type="Proteomes" id="UP001203665"/>
    </source>
</evidence>
<dbReference type="PANTHER" id="PTHR42792:SF1">
    <property type="entry name" value="FLAGELLAR HOOK-ASSOCIATED PROTEIN 3"/>
    <property type="match status" value="1"/>
</dbReference>
<protein>
    <submittedName>
        <fullName evidence="6">Flagellar hook-associated protein FlgL</fullName>
    </submittedName>
</protein>
<dbReference type="RefSeq" id="WP_251606754.1">
    <property type="nucleotide sequence ID" value="NZ_JAMQJY010000001.1"/>
</dbReference>
<accession>A0ABT0XIL2</accession>